<dbReference type="Pfam" id="PF00482">
    <property type="entry name" value="T2SSF"/>
    <property type="match status" value="2"/>
</dbReference>
<keyword evidence="11" id="KW-1185">Reference proteome</keyword>
<proteinExistence type="inferred from homology"/>
<reference evidence="10 11" key="1">
    <citation type="journal article" date="2020" name="Int. J. Syst. Evol. Microbiol.">
        <title>Novel acetic acid bacteria from cider fermentations: Acetobacter conturbans sp. nov. and Acetobacter fallax sp. nov.</title>
        <authorList>
            <person name="Sombolestani A.S."/>
            <person name="Cleenwerck I."/>
            <person name="Cnockaert M."/>
            <person name="Borremans W."/>
            <person name="Wieme A.D."/>
            <person name="De Vuyst L."/>
            <person name="Vandamme P."/>
        </authorList>
    </citation>
    <scope>NUCLEOTIDE SEQUENCE [LARGE SCALE GENOMIC DNA]</scope>
    <source>
        <strain evidence="10 11">LMG 1637</strain>
    </source>
</reference>
<evidence type="ECO:0000256" key="2">
    <source>
        <dbReference type="ARBA" id="ARBA00005745"/>
    </source>
</evidence>
<evidence type="ECO:0000313" key="11">
    <source>
        <dbReference type="Proteomes" id="UP000615326"/>
    </source>
</evidence>
<feature type="region of interest" description="Disordered" evidence="7">
    <location>
        <begin position="1"/>
        <end position="30"/>
    </location>
</feature>
<dbReference type="InterPro" id="IPR003004">
    <property type="entry name" value="GspF/PilC"/>
</dbReference>
<comment type="caution">
    <text evidence="10">The sequence shown here is derived from an EMBL/GenBank/DDBJ whole genome shotgun (WGS) entry which is preliminary data.</text>
</comment>
<evidence type="ECO:0000256" key="6">
    <source>
        <dbReference type="ARBA" id="ARBA00023136"/>
    </source>
</evidence>
<evidence type="ECO:0000256" key="7">
    <source>
        <dbReference type="SAM" id="MobiDB-lite"/>
    </source>
</evidence>
<feature type="domain" description="Type II secretion system protein GspF" evidence="9">
    <location>
        <begin position="87"/>
        <end position="210"/>
    </location>
</feature>
<sequence>MNAAAQTDPGNSQTNWRYQAVSPDGTVSHGEMTAATEAQVVARLRRQKLMAVQVTPATRGGALRSELFSLLGRGNEARLRGRELADFTRKLATMLGAGLDLDRALRFLGETALNPRSARVIDTLRDRVRDGDSFASALEASSSTFSKLYIGLIRAGEAGGALADALLHLADLLERERRMKTTVQSAMIYPAVLVVASVFSIVLLLTHVLPQFVPLFEENGASLPTATKIVIAAGDFLTTWGIFLLGGSVLGIALGRIALRKPDLRYMSDRLLLRIPVLGTLLREVMAAQFTRTLGTLMRNGVPLVGALRITEGVINNSAGAGAVSEATRVVREGGSLASSLEHSRFFPETMTHFLKVGEETAQLSAIALKSADIHEDASRVTIQRLLAILVPAITIIMGVIVAGIVSALLLAMLSLNDLAH</sequence>
<dbReference type="PRINTS" id="PR00812">
    <property type="entry name" value="BCTERIALGSPF"/>
</dbReference>
<evidence type="ECO:0000256" key="1">
    <source>
        <dbReference type="ARBA" id="ARBA00004651"/>
    </source>
</evidence>
<comment type="similarity">
    <text evidence="2">Belongs to the GSP F family.</text>
</comment>
<dbReference type="PANTHER" id="PTHR30012:SF0">
    <property type="entry name" value="TYPE II SECRETION SYSTEM PROTEIN F-RELATED"/>
    <property type="match status" value="1"/>
</dbReference>
<dbReference type="RefSeq" id="WP_173577347.1">
    <property type="nucleotide sequence ID" value="NZ_WOSW01000016.1"/>
</dbReference>
<protein>
    <submittedName>
        <fullName evidence="10">Type II secretion system F family protein</fullName>
    </submittedName>
</protein>
<keyword evidence="6 8" id="KW-0472">Membrane</keyword>
<feature type="compositionally biased region" description="Polar residues" evidence="7">
    <location>
        <begin position="1"/>
        <end position="17"/>
    </location>
</feature>
<evidence type="ECO:0000256" key="4">
    <source>
        <dbReference type="ARBA" id="ARBA00022692"/>
    </source>
</evidence>
<dbReference type="Proteomes" id="UP000615326">
    <property type="component" value="Unassembled WGS sequence"/>
</dbReference>
<feature type="transmembrane region" description="Helical" evidence="8">
    <location>
        <begin position="187"/>
        <end position="209"/>
    </location>
</feature>
<comment type="subcellular location">
    <subcellularLocation>
        <location evidence="1">Cell membrane</location>
        <topology evidence="1">Multi-pass membrane protein</topology>
    </subcellularLocation>
</comment>
<feature type="transmembrane region" description="Helical" evidence="8">
    <location>
        <begin position="229"/>
        <end position="259"/>
    </location>
</feature>
<dbReference type="InterPro" id="IPR018076">
    <property type="entry name" value="T2SS_GspF_dom"/>
</dbReference>
<evidence type="ECO:0000256" key="5">
    <source>
        <dbReference type="ARBA" id="ARBA00022989"/>
    </source>
</evidence>
<feature type="transmembrane region" description="Helical" evidence="8">
    <location>
        <begin position="386"/>
        <end position="414"/>
    </location>
</feature>
<evidence type="ECO:0000256" key="3">
    <source>
        <dbReference type="ARBA" id="ARBA00022475"/>
    </source>
</evidence>
<dbReference type="EMBL" id="WOSW01000016">
    <property type="protein sequence ID" value="NHO32819.1"/>
    <property type="molecule type" value="Genomic_DNA"/>
</dbReference>
<evidence type="ECO:0000256" key="8">
    <source>
        <dbReference type="SAM" id="Phobius"/>
    </source>
</evidence>
<organism evidence="10 11">
    <name type="scientific">Acetobacter fallax</name>
    <dbReference type="NCBI Taxonomy" id="1737473"/>
    <lineage>
        <taxon>Bacteria</taxon>
        <taxon>Pseudomonadati</taxon>
        <taxon>Pseudomonadota</taxon>
        <taxon>Alphaproteobacteria</taxon>
        <taxon>Acetobacterales</taxon>
        <taxon>Acetobacteraceae</taxon>
        <taxon>Acetobacter</taxon>
    </lineage>
</organism>
<evidence type="ECO:0000313" key="10">
    <source>
        <dbReference type="EMBL" id="NHO32819.1"/>
    </source>
</evidence>
<evidence type="ECO:0000259" key="9">
    <source>
        <dbReference type="Pfam" id="PF00482"/>
    </source>
</evidence>
<feature type="domain" description="Type II secretion system protein GspF" evidence="9">
    <location>
        <begin position="290"/>
        <end position="411"/>
    </location>
</feature>
<keyword evidence="3" id="KW-1003">Cell membrane</keyword>
<keyword evidence="4 8" id="KW-0812">Transmembrane</keyword>
<dbReference type="PANTHER" id="PTHR30012">
    <property type="entry name" value="GENERAL SECRETION PATHWAY PROTEIN"/>
    <property type="match status" value="1"/>
</dbReference>
<gene>
    <name evidence="10" type="ORF">GOB84_09655</name>
</gene>
<keyword evidence="5 8" id="KW-1133">Transmembrane helix</keyword>
<dbReference type="Gene3D" id="1.20.81.30">
    <property type="entry name" value="Type II secretion system (T2SS), domain F"/>
    <property type="match status" value="2"/>
</dbReference>
<accession>A0ABX0KBK6</accession>
<name>A0ABX0KBK6_9PROT</name>
<dbReference type="InterPro" id="IPR042094">
    <property type="entry name" value="T2SS_GspF_sf"/>
</dbReference>